<keyword evidence="1" id="KW-1133">Transmembrane helix</keyword>
<proteinExistence type="predicted"/>
<organism evidence="2 3">
    <name type="scientific">Winogradskyella jejuensis</name>
    <dbReference type="NCBI Taxonomy" id="1089305"/>
    <lineage>
        <taxon>Bacteria</taxon>
        <taxon>Pseudomonadati</taxon>
        <taxon>Bacteroidota</taxon>
        <taxon>Flavobacteriia</taxon>
        <taxon>Flavobacteriales</taxon>
        <taxon>Flavobacteriaceae</taxon>
        <taxon>Winogradskyella</taxon>
    </lineage>
</organism>
<feature type="transmembrane region" description="Helical" evidence="1">
    <location>
        <begin position="129"/>
        <end position="148"/>
    </location>
</feature>
<feature type="transmembrane region" description="Helical" evidence="1">
    <location>
        <begin position="12"/>
        <end position="28"/>
    </location>
</feature>
<keyword evidence="1" id="KW-0472">Membrane</keyword>
<dbReference type="PANTHER" id="PTHR39419:SF1">
    <property type="entry name" value="SLL0814 PROTEIN"/>
    <property type="match status" value="1"/>
</dbReference>
<evidence type="ECO:0000256" key="1">
    <source>
        <dbReference type="SAM" id="Phobius"/>
    </source>
</evidence>
<dbReference type="Proteomes" id="UP000184522">
    <property type="component" value="Unassembled WGS sequence"/>
</dbReference>
<evidence type="ECO:0000313" key="2">
    <source>
        <dbReference type="EMBL" id="SHG40510.1"/>
    </source>
</evidence>
<feature type="transmembrane region" description="Helical" evidence="1">
    <location>
        <begin position="61"/>
        <end position="89"/>
    </location>
</feature>
<dbReference type="OrthoDB" id="9811293at2"/>
<name>A0A1M5JJQ8_9FLAO</name>
<dbReference type="RefSeq" id="WP_073081413.1">
    <property type="nucleotide sequence ID" value="NZ_FQWS01000001.1"/>
</dbReference>
<sequence length="211" mass="23758">MFDKTFKLHFSIFLVWLFTVSGIFGILSDEYSDWFLSMTPLNLLLTFIILIINIEELKPNVIIALAIPFFIGFITEALGVNFGLIFGTYAYGENLGLKVFGVPLMICVNWALLTAATADVAKYISKNRILSALIGAALMTGLDMLLEVSAPRFDFWEFEGGVVPLQNYIGWLVTAFVAHMGYQYFKVKTNTTISWHILISIAVFFAVFLFF</sequence>
<protein>
    <submittedName>
        <fullName evidence="2">Putative membrane protein</fullName>
    </submittedName>
</protein>
<feature type="transmembrane region" description="Helical" evidence="1">
    <location>
        <begin position="192"/>
        <end position="210"/>
    </location>
</feature>
<gene>
    <name evidence="2" type="ORF">SAMN05444148_0045</name>
</gene>
<dbReference type="PANTHER" id="PTHR39419">
    <property type="entry name" value="SLL0814 PROTEIN"/>
    <property type="match status" value="1"/>
</dbReference>
<reference evidence="3" key="1">
    <citation type="submission" date="2016-11" db="EMBL/GenBank/DDBJ databases">
        <authorList>
            <person name="Varghese N."/>
            <person name="Submissions S."/>
        </authorList>
    </citation>
    <scope>NUCLEOTIDE SEQUENCE [LARGE SCALE GENOMIC DNA]</scope>
    <source>
        <strain evidence="3">DSM 25330</strain>
    </source>
</reference>
<feature type="transmembrane region" description="Helical" evidence="1">
    <location>
        <begin position="168"/>
        <end position="185"/>
    </location>
</feature>
<dbReference type="EMBL" id="FQWS01000001">
    <property type="protein sequence ID" value="SHG40510.1"/>
    <property type="molecule type" value="Genomic_DNA"/>
</dbReference>
<keyword evidence="3" id="KW-1185">Reference proteome</keyword>
<dbReference type="STRING" id="1089305.SAMN05444148_0045"/>
<dbReference type="AlphaFoldDB" id="A0A1M5JJQ8"/>
<accession>A0A1M5JJQ8</accession>
<keyword evidence="1" id="KW-0812">Transmembrane</keyword>
<feature type="transmembrane region" description="Helical" evidence="1">
    <location>
        <begin position="95"/>
        <end position="117"/>
    </location>
</feature>
<feature type="transmembrane region" description="Helical" evidence="1">
    <location>
        <begin position="34"/>
        <end position="54"/>
    </location>
</feature>
<dbReference type="InterPro" id="IPR007354">
    <property type="entry name" value="CruF-like"/>
</dbReference>
<dbReference type="Pfam" id="PF04240">
    <property type="entry name" value="Caroten_synth"/>
    <property type="match status" value="1"/>
</dbReference>
<evidence type="ECO:0000313" key="3">
    <source>
        <dbReference type="Proteomes" id="UP000184522"/>
    </source>
</evidence>